<evidence type="ECO:0000256" key="1">
    <source>
        <dbReference type="ARBA" id="ARBA00005791"/>
    </source>
</evidence>
<dbReference type="Pfam" id="PF13462">
    <property type="entry name" value="Thioredoxin_4"/>
    <property type="match status" value="1"/>
</dbReference>
<keyword evidence="7" id="KW-1133">Transmembrane helix</keyword>
<dbReference type="InterPro" id="IPR012336">
    <property type="entry name" value="Thioredoxin-like_fold"/>
</dbReference>
<comment type="caution">
    <text evidence="9">The sequence shown here is derived from an EMBL/GenBank/DDBJ whole genome shotgun (WGS) entry which is preliminary data.</text>
</comment>
<proteinExistence type="inferred from homology"/>
<feature type="region of interest" description="Disordered" evidence="6">
    <location>
        <begin position="1"/>
        <end position="48"/>
    </location>
</feature>
<evidence type="ECO:0000256" key="5">
    <source>
        <dbReference type="ARBA" id="ARBA00023284"/>
    </source>
</evidence>
<dbReference type="Gene3D" id="3.40.30.10">
    <property type="entry name" value="Glutaredoxin"/>
    <property type="match status" value="1"/>
</dbReference>
<dbReference type="Proteomes" id="UP000800303">
    <property type="component" value="Unassembled WGS sequence"/>
</dbReference>
<sequence>MSKNKKPAPKNNGKPQAQGAKRNTGGAQKPQNGKPQNQNTAASQWTSGSKRKKSNFSAIALGFVGVVVLLMVLIYVLTKVGENQTSTSSAEPVVLTGYEASNQPTLGDPASDVKIVEFGDFKCPDCKVWTETVLPELQAKYLDTNEASFQFADYPFLADDSTLLALGGQTLYEQNPDYFWPYYKAVYANQDASKVRESWITEDYIVDLVKKTVPDADIEKFASDLKNKTHQANVDADVKAGDDSKITGTPTIFVNGTKVDNPTLENVEAAIEAAKAS</sequence>
<keyword evidence="4" id="KW-1015">Disulfide bond</keyword>
<evidence type="ECO:0000256" key="3">
    <source>
        <dbReference type="ARBA" id="ARBA00023002"/>
    </source>
</evidence>
<keyword evidence="10" id="KW-1185">Reference proteome</keyword>
<evidence type="ECO:0000313" key="10">
    <source>
        <dbReference type="Proteomes" id="UP000800303"/>
    </source>
</evidence>
<feature type="compositionally biased region" description="Low complexity" evidence="6">
    <location>
        <begin position="28"/>
        <end position="39"/>
    </location>
</feature>
<evidence type="ECO:0000313" key="9">
    <source>
        <dbReference type="EMBL" id="NGZ75581.1"/>
    </source>
</evidence>
<keyword evidence="3" id="KW-0560">Oxidoreductase</keyword>
<dbReference type="PANTHER" id="PTHR13887:SF14">
    <property type="entry name" value="DISULFIDE BOND FORMATION PROTEIN D"/>
    <property type="match status" value="1"/>
</dbReference>
<comment type="similarity">
    <text evidence="1">Belongs to the thioredoxin family. DsbA subfamily.</text>
</comment>
<accession>A0ABX0F8P8</accession>
<dbReference type="RefSeq" id="WP_166274003.1">
    <property type="nucleotide sequence ID" value="NZ_JAAFGS010000003.1"/>
</dbReference>
<organism evidence="9 10">
    <name type="scientific">Saccharibacillus alkalitolerans</name>
    <dbReference type="NCBI Taxonomy" id="2705290"/>
    <lineage>
        <taxon>Bacteria</taxon>
        <taxon>Bacillati</taxon>
        <taxon>Bacillota</taxon>
        <taxon>Bacilli</taxon>
        <taxon>Bacillales</taxon>
        <taxon>Paenibacillaceae</taxon>
        <taxon>Saccharibacillus</taxon>
    </lineage>
</organism>
<dbReference type="PROSITE" id="PS51352">
    <property type="entry name" value="THIOREDOXIN_2"/>
    <property type="match status" value="1"/>
</dbReference>
<dbReference type="InterPro" id="IPR013766">
    <property type="entry name" value="Thioredoxin_domain"/>
</dbReference>
<keyword evidence="7" id="KW-0812">Transmembrane</keyword>
<keyword evidence="5" id="KW-0676">Redox-active center</keyword>
<evidence type="ECO:0000256" key="6">
    <source>
        <dbReference type="SAM" id="MobiDB-lite"/>
    </source>
</evidence>
<feature type="transmembrane region" description="Helical" evidence="7">
    <location>
        <begin position="56"/>
        <end position="77"/>
    </location>
</feature>
<keyword evidence="2" id="KW-0732">Signal</keyword>
<feature type="domain" description="Thioredoxin" evidence="8">
    <location>
        <begin position="84"/>
        <end position="276"/>
    </location>
</feature>
<name>A0ABX0F8P8_9BACL</name>
<protein>
    <submittedName>
        <fullName evidence="9">DsbA family protein</fullName>
    </submittedName>
</protein>
<dbReference type="InterPro" id="IPR036249">
    <property type="entry name" value="Thioredoxin-like_sf"/>
</dbReference>
<dbReference type="SUPFAM" id="SSF52833">
    <property type="entry name" value="Thioredoxin-like"/>
    <property type="match status" value="1"/>
</dbReference>
<evidence type="ECO:0000256" key="4">
    <source>
        <dbReference type="ARBA" id="ARBA00023157"/>
    </source>
</evidence>
<dbReference type="PANTHER" id="PTHR13887">
    <property type="entry name" value="GLUTATHIONE S-TRANSFERASE KAPPA"/>
    <property type="match status" value="1"/>
</dbReference>
<evidence type="ECO:0000256" key="2">
    <source>
        <dbReference type="ARBA" id="ARBA00022729"/>
    </source>
</evidence>
<evidence type="ECO:0000256" key="7">
    <source>
        <dbReference type="SAM" id="Phobius"/>
    </source>
</evidence>
<gene>
    <name evidence="9" type="ORF">GYN08_09620</name>
</gene>
<reference evidence="9 10" key="1">
    <citation type="submission" date="2020-01" db="EMBL/GenBank/DDBJ databases">
        <title>Polyphasic characterisation and genomic insights into a novel alkali tolerant bacterium VR-M41.</title>
        <authorList>
            <person name="Vemuluri V.R."/>
        </authorList>
    </citation>
    <scope>NUCLEOTIDE SEQUENCE [LARGE SCALE GENOMIC DNA]</scope>
    <source>
        <strain evidence="9 10">VR-M41</strain>
    </source>
</reference>
<evidence type="ECO:0000259" key="8">
    <source>
        <dbReference type="PROSITE" id="PS51352"/>
    </source>
</evidence>
<keyword evidence="7" id="KW-0472">Membrane</keyword>
<dbReference type="EMBL" id="JAAFGS010000003">
    <property type="protein sequence ID" value="NGZ75581.1"/>
    <property type="molecule type" value="Genomic_DNA"/>
</dbReference>